<keyword evidence="7 11" id="KW-1133">Transmembrane helix</keyword>
<dbReference type="GO" id="GO:0030658">
    <property type="term" value="C:transport vesicle membrane"/>
    <property type="evidence" value="ECO:0007669"/>
    <property type="project" value="UniProtKB-SubCell"/>
</dbReference>
<proteinExistence type="inferred from homology"/>
<dbReference type="PROSITE" id="PS50004">
    <property type="entry name" value="C2"/>
    <property type="match status" value="2"/>
</dbReference>
<evidence type="ECO:0000313" key="14">
    <source>
        <dbReference type="Proteomes" id="UP000011080"/>
    </source>
</evidence>
<evidence type="ECO:0000256" key="4">
    <source>
        <dbReference type="ARBA" id="ARBA00022723"/>
    </source>
</evidence>
<dbReference type="GO" id="GO:0000149">
    <property type="term" value="F:SNARE binding"/>
    <property type="evidence" value="ECO:0007669"/>
    <property type="project" value="TreeGrafter"/>
</dbReference>
<dbReference type="GO" id="GO:0017156">
    <property type="term" value="P:calcium-ion regulated exocytosis"/>
    <property type="evidence" value="ECO:0007669"/>
    <property type="project" value="TreeGrafter"/>
</dbReference>
<comment type="subcellular location">
    <subcellularLocation>
        <location evidence="1">Cytoplasmic vesicle</location>
        <location evidence="1">Secretory vesicle membrane</location>
        <topology evidence="1">Single-pass membrane protein</topology>
    </subcellularLocation>
</comment>
<organism evidence="13 14">
    <name type="scientific">Bos mutus</name>
    <name type="common">wild yak</name>
    <dbReference type="NCBI Taxonomy" id="72004"/>
    <lineage>
        <taxon>Eukaryota</taxon>
        <taxon>Metazoa</taxon>
        <taxon>Chordata</taxon>
        <taxon>Craniata</taxon>
        <taxon>Vertebrata</taxon>
        <taxon>Euteleostomi</taxon>
        <taxon>Mammalia</taxon>
        <taxon>Eutheria</taxon>
        <taxon>Laurasiatheria</taxon>
        <taxon>Artiodactyla</taxon>
        <taxon>Ruminantia</taxon>
        <taxon>Pecora</taxon>
        <taxon>Bovidae</taxon>
        <taxon>Bovinae</taxon>
        <taxon>Bos</taxon>
    </lineage>
</organism>
<keyword evidence="5" id="KW-0677">Repeat</keyword>
<dbReference type="STRING" id="72004.ENSBMUP00000004006"/>
<feature type="non-terminal residue" evidence="13">
    <location>
        <position position="1"/>
    </location>
</feature>
<dbReference type="GO" id="GO:0001786">
    <property type="term" value="F:phosphatidylserine binding"/>
    <property type="evidence" value="ECO:0007669"/>
    <property type="project" value="TreeGrafter"/>
</dbReference>
<dbReference type="SUPFAM" id="SSF49562">
    <property type="entry name" value="C2 domain (Calcium/lipid-binding domain, CaLB)"/>
    <property type="match status" value="2"/>
</dbReference>
<keyword evidence="9" id="KW-0968">Cytoplasmic vesicle</keyword>
<comment type="similarity">
    <text evidence="2">Belongs to the synaptotagmin family.</text>
</comment>
<dbReference type="PANTHER" id="PTHR10024">
    <property type="entry name" value="SYNAPTOTAGMIN"/>
    <property type="match status" value="1"/>
</dbReference>
<feature type="transmembrane region" description="Helical" evidence="11">
    <location>
        <begin position="58"/>
        <end position="81"/>
    </location>
</feature>
<dbReference type="GO" id="GO:0005544">
    <property type="term" value="F:calcium-dependent phospholipid binding"/>
    <property type="evidence" value="ECO:0007669"/>
    <property type="project" value="TreeGrafter"/>
</dbReference>
<dbReference type="CDD" id="cd08403">
    <property type="entry name" value="C2B_Synaptotagmin-3-5-6-9-10"/>
    <property type="match status" value="1"/>
</dbReference>
<dbReference type="CDD" id="cd08385">
    <property type="entry name" value="C2A_Synaptotagmin-1-5-6-9-10"/>
    <property type="match status" value="1"/>
</dbReference>
<keyword evidence="4" id="KW-0479">Metal-binding</keyword>
<dbReference type="SMART" id="SM00239">
    <property type="entry name" value="C2"/>
    <property type="match status" value="2"/>
</dbReference>
<protein>
    <submittedName>
        <fullName evidence="13">Synaptotagmin-6</fullName>
    </submittedName>
</protein>
<reference evidence="13 14" key="1">
    <citation type="journal article" date="2012" name="Nat. Genet.">
        <title>The yak genome and adaptation to life at high altitude.</title>
        <authorList>
            <person name="Qiu Q."/>
            <person name="Zhang G."/>
            <person name="Ma T."/>
            <person name="Qian W."/>
            <person name="Wang J."/>
            <person name="Ye Z."/>
            <person name="Cao C."/>
            <person name="Hu Q."/>
            <person name="Kim J."/>
            <person name="Larkin D.M."/>
            <person name="Auvil L."/>
            <person name="Capitanu B."/>
            <person name="Ma J."/>
            <person name="Lewin H.A."/>
            <person name="Qian X."/>
            <person name="Lang Y."/>
            <person name="Zhou R."/>
            <person name="Wang L."/>
            <person name="Wang K."/>
            <person name="Xia J."/>
            <person name="Liao S."/>
            <person name="Pan S."/>
            <person name="Lu X."/>
            <person name="Hou H."/>
            <person name="Wang Y."/>
            <person name="Zang X."/>
            <person name="Yin Y."/>
            <person name="Ma H."/>
            <person name="Zhang J."/>
            <person name="Wang Z."/>
            <person name="Zhang Y."/>
            <person name="Zhang D."/>
            <person name="Yonezawa T."/>
            <person name="Hasegawa M."/>
            <person name="Zhong Y."/>
            <person name="Liu W."/>
            <person name="Zhang Y."/>
            <person name="Huang Z."/>
            <person name="Zhang S."/>
            <person name="Long R."/>
            <person name="Yang H."/>
            <person name="Wang J."/>
            <person name="Lenstra J.A."/>
            <person name="Cooper D.N."/>
            <person name="Wu Y."/>
            <person name="Wang J."/>
            <person name="Shi P."/>
            <person name="Wang J."/>
            <person name="Liu J."/>
        </authorList>
    </citation>
    <scope>NUCLEOTIDE SEQUENCE [LARGE SCALE GENOMIC DNA]</scope>
    <source>
        <strain evidence="14">yakQH1</strain>
    </source>
</reference>
<evidence type="ECO:0000256" key="3">
    <source>
        <dbReference type="ARBA" id="ARBA00022692"/>
    </source>
</evidence>
<dbReference type="Gene3D" id="2.60.40.150">
    <property type="entry name" value="C2 domain"/>
    <property type="match status" value="2"/>
</dbReference>
<evidence type="ECO:0000256" key="11">
    <source>
        <dbReference type="SAM" id="Phobius"/>
    </source>
</evidence>
<name>L8J1W1_9CETA</name>
<evidence type="ECO:0000313" key="13">
    <source>
        <dbReference type="EMBL" id="ELR62701.1"/>
    </source>
</evidence>
<dbReference type="PRINTS" id="PR00360">
    <property type="entry name" value="C2DOMAIN"/>
</dbReference>
<evidence type="ECO:0000256" key="6">
    <source>
        <dbReference type="ARBA" id="ARBA00022837"/>
    </source>
</evidence>
<dbReference type="FunFam" id="2.60.40.150:FF:000005">
    <property type="entry name" value="Synaptotagmin 6"/>
    <property type="match status" value="1"/>
</dbReference>
<evidence type="ECO:0000256" key="10">
    <source>
        <dbReference type="SAM" id="MobiDB-lite"/>
    </source>
</evidence>
<dbReference type="PRINTS" id="PR00399">
    <property type="entry name" value="SYNAPTOTAGMN"/>
</dbReference>
<dbReference type="GO" id="GO:0070382">
    <property type="term" value="C:exocytic vesicle"/>
    <property type="evidence" value="ECO:0007669"/>
    <property type="project" value="TreeGrafter"/>
</dbReference>
<evidence type="ECO:0000256" key="2">
    <source>
        <dbReference type="ARBA" id="ARBA00006996"/>
    </source>
</evidence>
<accession>L8J1W1</accession>
<evidence type="ECO:0000256" key="8">
    <source>
        <dbReference type="ARBA" id="ARBA00023136"/>
    </source>
</evidence>
<evidence type="ECO:0000256" key="7">
    <source>
        <dbReference type="ARBA" id="ARBA00022989"/>
    </source>
</evidence>
<dbReference type="InterPro" id="IPR001565">
    <property type="entry name" value="Synaptotagmin"/>
</dbReference>
<sequence length="525" mass="58993">MSGVRGTGEPRCQAALAVLASLCRARPPPLGLDVETCRSFELEPPERSPSAADSGTSVSLLAVVVIVCGVALVAVFLFLFWKLCWMPWRNKEASSPSSANPSPEALQSPSSRGNMADKLKDPHTLGFLEAAVKISHTSPDIPAEVQMSVKEHIKRHTRLQRQTTEPASSTTFKRCGTCMHKALYLLKIWGSYGFLGPGSQRSSQREAGLVFRLKARNAAEQPTSIGRIKPELYKQKSVDGDDAKSEAKSCGKINFSLRYDYENETLIVRILKAFDLPAKDFCGSSDPYVKIYLLPDRKCKLQTRVHRKTLNPTFDENFHFPVPYEELADRKLHLSVFDFDRFSRHDMIGEVILDNLFEASDLSRETSIWKDIQYATSESVDLGEIMFSLCYLPTAGRLTLTVIKCRNLKAMDITGYSDPYVKVSLLCDGRRLKKKKTTIKKNTLNPVYNEAIIFDIPPENMDQVSLLISVMDYDRVGHNEIIGVCRVGINAEGLGRDHWNEMLAYPRKPIAHWHSLVEVKKSFKE</sequence>
<dbReference type="GO" id="GO:0005509">
    <property type="term" value="F:calcium ion binding"/>
    <property type="evidence" value="ECO:0007669"/>
    <property type="project" value="TreeGrafter"/>
</dbReference>
<feature type="region of interest" description="Disordered" evidence="10">
    <location>
        <begin position="93"/>
        <end position="118"/>
    </location>
</feature>
<dbReference type="InterPro" id="IPR000008">
    <property type="entry name" value="C2_dom"/>
</dbReference>
<dbReference type="GO" id="GO:0030276">
    <property type="term" value="F:clathrin binding"/>
    <property type="evidence" value="ECO:0007669"/>
    <property type="project" value="TreeGrafter"/>
</dbReference>
<dbReference type="GO" id="GO:0005886">
    <property type="term" value="C:plasma membrane"/>
    <property type="evidence" value="ECO:0007669"/>
    <property type="project" value="TreeGrafter"/>
</dbReference>
<keyword evidence="6" id="KW-0106">Calcium</keyword>
<gene>
    <name evidence="13" type="ORF">M91_03164</name>
</gene>
<feature type="domain" description="C2" evidence="12">
    <location>
        <begin position="249"/>
        <end position="370"/>
    </location>
</feature>
<keyword evidence="3 11" id="KW-0812">Transmembrane</keyword>
<evidence type="ECO:0000259" key="12">
    <source>
        <dbReference type="PROSITE" id="PS50004"/>
    </source>
</evidence>
<dbReference type="Pfam" id="PF00168">
    <property type="entry name" value="C2"/>
    <property type="match status" value="2"/>
</dbReference>
<dbReference type="PANTHER" id="PTHR10024:SF45">
    <property type="entry name" value="SYNAPTOTAGMIN-6"/>
    <property type="match status" value="1"/>
</dbReference>
<dbReference type="EMBL" id="JH880299">
    <property type="protein sequence ID" value="ELR62701.1"/>
    <property type="molecule type" value="Genomic_DNA"/>
</dbReference>
<evidence type="ECO:0000256" key="5">
    <source>
        <dbReference type="ARBA" id="ARBA00022737"/>
    </source>
</evidence>
<dbReference type="InterPro" id="IPR035892">
    <property type="entry name" value="C2_domain_sf"/>
</dbReference>
<dbReference type="AlphaFoldDB" id="L8J1W1"/>
<feature type="domain" description="C2" evidence="12">
    <location>
        <begin position="381"/>
        <end position="514"/>
    </location>
</feature>
<feature type="compositionally biased region" description="Low complexity" evidence="10">
    <location>
        <begin position="93"/>
        <end position="105"/>
    </location>
</feature>
<dbReference type="Proteomes" id="UP000011080">
    <property type="component" value="Unassembled WGS sequence"/>
</dbReference>
<evidence type="ECO:0000256" key="1">
    <source>
        <dbReference type="ARBA" id="ARBA00004160"/>
    </source>
</evidence>
<evidence type="ECO:0000256" key="9">
    <source>
        <dbReference type="ARBA" id="ARBA00023329"/>
    </source>
</evidence>
<dbReference type="FunFam" id="2.60.40.150:FF:000011">
    <property type="entry name" value="Synaptotagmin 6"/>
    <property type="match status" value="1"/>
</dbReference>
<keyword evidence="8 11" id="KW-0472">Membrane</keyword>